<dbReference type="NCBIfam" id="TIGR02292">
    <property type="entry name" value="ygfB_yecA"/>
    <property type="match status" value="1"/>
</dbReference>
<dbReference type="EMBL" id="BMLT01000013">
    <property type="protein sequence ID" value="GGO87471.1"/>
    <property type="molecule type" value="Genomic_DNA"/>
</dbReference>
<sequence>MQPIAQPLNDDELDRLEDFLFSEAVSEDSLDLIGIHGLFCALAIGPEPVAEQVWLELVFDGEPRWASDDERSEITGLLRQWYQSIASDLYNDEELDLPCDATLELEEEDRESGIAPMTTWAEAFMEGVFQHEELWFAPEREEQVAELLLPIMVASDLFDEDDIAQIRRDKRLCEQMVSQIPDLLVDLYLVFHAPEK</sequence>
<name>A0A917ZMW9_9GAMM</name>
<evidence type="ECO:0008006" key="3">
    <source>
        <dbReference type="Google" id="ProtNLM"/>
    </source>
</evidence>
<comment type="caution">
    <text evidence="1">The sequence shown here is derived from an EMBL/GenBank/DDBJ whole genome shotgun (WGS) entry which is preliminary data.</text>
</comment>
<evidence type="ECO:0000313" key="2">
    <source>
        <dbReference type="Proteomes" id="UP000599578"/>
    </source>
</evidence>
<proteinExistence type="predicted"/>
<dbReference type="AlphaFoldDB" id="A0A917ZMW9"/>
<gene>
    <name evidence="1" type="ORF">GCM10011348_40740</name>
</gene>
<dbReference type="Proteomes" id="UP000599578">
    <property type="component" value="Unassembled WGS sequence"/>
</dbReference>
<dbReference type="SUPFAM" id="SSF101327">
    <property type="entry name" value="YgfB-like"/>
    <property type="match status" value="1"/>
</dbReference>
<accession>A0A917ZMW9</accession>
<dbReference type="InterPro" id="IPR036255">
    <property type="entry name" value="YgfB-like_sf"/>
</dbReference>
<keyword evidence="2" id="KW-1185">Reference proteome</keyword>
<reference evidence="1 2" key="1">
    <citation type="journal article" date="2014" name="Int. J. Syst. Evol. Microbiol.">
        <title>Complete genome sequence of Corynebacterium casei LMG S-19264T (=DSM 44701T), isolated from a smear-ripened cheese.</title>
        <authorList>
            <consortium name="US DOE Joint Genome Institute (JGI-PGF)"/>
            <person name="Walter F."/>
            <person name="Albersmeier A."/>
            <person name="Kalinowski J."/>
            <person name="Ruckert C."/>
        </authorList>
    </citation>
    <scope>NUCLEOTIDE SEQUENCE [LARGE SCALE GENOMIC DNA]</scope>
    <source>
        <strain evidence="1 2">CGMCC 1.7286</strain>
    </source>
</reference>
<dbReference type="Gene3D" id="1.20.120.740">
    <property type="entry name" value="YgfB uncharacterised protein family UPF0149, PF03695"/>
    <property type="match status" value="1"/>
</dbReference>
<protein>
    <recommendedName>
        <fullName evidence="3">YecA family protein</fullName>
    </recommendedName>
</protein>
<dbReference type="Pfam" id="PF03695">
    <property type="entry name" value="UPF0149"/>
    <property type="match status" value="1"/>
</dbReference>
<evidence type="ECO:0000313" key="1">
    <source>
        <dbReference type="EMBL" id="GGO87471.1"/>
    </source>
</evidence>
<organism evidence="1 2">
    <name type="scientific">Marinobacterium nitratireducens</name>
    <dbReference type="NCBI Taxonomy" id="518897"/>
    <lineage>
        <taxon>Bacteria</taxon>
        <taxon>Pseudomonadati</taxon>
        <taxon>Pseudomonadota</taxon>
        <taxon>Gammaproteobacteria</taxon>
        <taxon>Oceanospirillales</taxon>
        <taxon>Oceanospirillaceae</taxon>
        <taxon>Marinobacterium</taxon>
    </lineage>
</organism>
<dbReference type="InterPro" id="IPR011978">
    <property type="entry name" value="YgfB-like"/>
</dbReference>